<evidence type="ECO:0000256" key="13">
    <source>
        <dbReference type="HAMAP-Rule" id="MF_00384"/>
    </source>
</evidence>
<keyword evidence="13" id="KW-0963">Cytoplasm</keyword>
<comment type="function">
    <text evidence="12 13">Catalyzes the ATP-dependent phosphorylation of L-homoserine to L-homoserine phosphate.</text>
</comment>
<evidence type="ECO:0000256" key="3">
    <source>
        <dbReference type="ARBA" id="ARBA00012078"/>
    </source>
</evidence>
<sequence>MFLVQVPATSANLGPGFDCMGLAVQLYNRFTVEESDQLSLILKGSYTDNIPADENNLLWQTMLKLWQLIDFRPQPVKITLESHVPPARGLGSSSTAVVGGLMIANTLAGSPFDKFALLKVATEIEGHPDNVTPALYGGITLTVMTEDSVIPRVLVKNPGFRAVVIIPDILVETEKARKILPVAVPRQDAVYNSSRVGLLVDAFIHEDYSLLGVATQDKLHQAQRASLIPGMTAALQSAGRAGAYGAALSGSGPTLIAFCPPGLEDRVASSMTDELAAKGLNTRAYFLDIDPEGAKVTVPSD</sequence>
<evidence type="ECO:0000256" key="5">
    <source>
        <dbReference type="ARBA" id="ARBA00022605"/>
    </source>
</evidence>
<evidence type="ECO:0000313" key="17">
    <source>
        <dbReference type="Proteomes" id="UP000007488"/>
    </source>
</evidence>
<proteinExistence type="inferred from homology"/>
<reference evidence="17" key="2">
    <citation type="submission" date="2011-02" db="EMBL/GenBank/DDBJ databases">
        <title>The complete genome of Syntrophobotulus glycolicus DSM 8271.</title>
        <authorList>
            <person name="Lucas S."/>
            <person name="Copeland A."/>
            <person name="Lapidus A."/>
            <person name="Bruce D."/>
            <person name="Goodwin L."/>
            <person name="Pitluck S."/>
            <person name="Kyrpides N."/>
            <person name="Mavromatis K."/>
            <person name="Pagani I."/>
            <person name="Ivanova N."/>
            <person name="Mikhailova N."/>
            <person name="Chertkov O."/>
            <person name="Held B."/>
            <person name="Detter J.C."/>
            <person name="Tapia R."/>
            <person name="Han C."/>
            <person name="Land M."/>
            <person name="Hauser L."/>
            <person name="Markowitz V."/>
            <person name="Cheng J.-F."/>
            <person name="Hugenholtz P."/>
            <person name="Woyke T."/>
            <person name="Wu D."/>
            <person name="Spring S."/>
            <person name="Schroeder M."/>
            <person name="Brambilla E."/>
            <person name="Klenk H.-P."/>
            <person name="Eisen J.A."/>
        </authorList>
    </citation>
    <scope>NUCLEOTIDE SEQUENCE [LARGE SCALE GENOMIC DNA]</scope>
    <source>
        <strain evidence="17">DSM 8271 / FlGlyR</strain>
    </source>
</reference>
<evidence type="ECO:0000256" key="12">
    <source>
        <dbReference type="ARBA" id="ARBA00049954"/>
    </source>
</evidence>
<keyword evidence="6 13" id="KW-0808">Transferase</keyword>
<dbReference type="PROSITE" id="PS00627">
    <property type="entry name" value="GHMP_KINASES_ATP"/>
    <property type="match status" value="1"/>
</dbReference>
<dbReference type="Proteomes" id="UP000007488">
    <property type="component" value="Chromosome"/>
</dbReference>
<reference evidence="16 17" key="1">
    <citation type="journal article" date="2011" name="Stand. Genomic Sci.">
        <title>Complete genome sequence of Syntrophobotulus glycolicus type strain (FlGlyR).</title>
        <authorList>
            <person name="Han C."/>
            <person name="Mwirichia R."/>
            <person name="Chertkov O."/>
            <person name="Held B."/>
            <person name="Lapidus A."/>
            <person name="Nolan M."/>
            <person name="Lucas S."/>
            <person name="Hammon N."/>
            <person name="Deshpande S."/>
            <person name="Cheng J.F."/>
            <person name="Tapia R."/>
            <person name="Goodwin L."/>
            <person name="Pitluck S."/>
            <person name="Huntemann M."/>
            <person name="Liolios K."/>
            <person name="Ivanova N."/>
            <person name="Pagani I."/>
            <person name="Mavromatis K."/>
            <person name="Ovchinikova G."/>
            <person name="Pati A."/>
            <person name="Chen A."/>
            <person name="Palaniappan K."/>
            <person name="Land M."/>
            <person name="Hauser L."/>
            <person name="Brambilla E.M."/>
            <person name="Rohde M."/>
            <person name="Spring S."/>
            <person name="Sikorski J."/>
            <person name="Goker M."/>
            <person name="Woyke T."/>
            <person name="Bristow J."/>
            <person name="Eisen J.A."/>
            <person name="Markowitz V."/>
            <person name="Hugenholtz P."/>
            <person name="Kyrpides N.C."/>
            <person name="Klenk H.P."/>
            <person name="Detter J.C."/>
        </authorList>
    </citation>
    <scope>NUCLEOTIDE SEQUENCE [LARGE SCALE GENOMIC DNA]</scope>
    <source>
        <strain evidence="17">DSM 8271 / FlGlyR</strain>
    </source>
</reference>
<dbReference type="RefSeq" id="WP_013625318.1">
    <property type="nucleotide sequence ID" value="NC_015172.1"/>
</dbReference>
<evidence type="ECO:0000256" key="4">
    <source>
        <dbReference type="ARBA" id="ARBA00017858"/>
    </source>
</evidence>
<keyword evidence="10 13" id="KW-0067">ATP-binding</keyword>
<evidence type="ECO:0000256" key="6">
    <source>
        <dbReference type="ARBA" id="ARBA00022679"/>
    </source>
</evidence>
<dbReference type="GO" id="GO:0009088">
    <property type="term" value="P:threonine biosynthetic process"/>
    <property type="evidence" value="ECO:0007669"/>
    <property type="project" value="UniProtKB-UniRule"/>
</dbReference>
<keyword evidence="8 13" id="KW-0547">Nucleotide-binding</keyword>
<dbReference type="InterPro" id="IPR006203">
    <property type="entry name" value="GHMP_knse_ATP-bd_CS"/>
</dbReference>
<keyword evidence="5 13" id="KW-0028">Amino-acid biosynthesis</keyword>
<dbReference type="EMBL" id="CP002547">
    <property type="protein sequence ID" value="ADY56451.1"/>
    <property type="molecule type" value="Genomic_DNA"/>
</dbReference>
<dbReference type="Pfam" id="PF08544">
    <property type="entry name" value="GHMP_kinases_C"/>
    <property type="match status" value="1"/>
</dbReference>
<comment type="similarity">
    <text evidence="2 13">Belongs to the GHMP kinase family. Homoserine kinase subfamily.</text>
</comment>
<name>F0T2Q2_SYNGF</name>
<comment type="pathway">
    <text evidence="1 13">Amino-acid biosynthesis; L-threonine biosynthesis; L-threonine from L-aspartate: step 4/5.</text>
</comment>
<dbReference type="InterPro" id="IPR006204">
    <property type="entry name" value="GHMP_kinase_N_dom"/>
</dbReference>
<evidence type="ECO:0000256" key="9">
    <source>
        <dbReference type="ARBA" id="ARBA00022777"/>
    </source>
</evidence>
<dbReference type="PIRSF" id="PIRSF000676">
    <property type="entry name" value="Homoser_kin"/>
    <property type="match status" value="1"/>
</dbReference>
<accession>F0T2Q2</accession>
<comment type="subcellular location">
    <subcellularLocation>
        <location evidence="13">Cytoplasm</location>
    </subcellularLocation>
</comment>
<evidence type="ECO:0000256" key="2">
    <source>
        <dbReference type="ARBA" id="ARBA00007370"/>
    </source>
</evidence>
<dbReference type="STRING" id="645991.Sgly_2162"/>
<dbReference type="NCBIfam" id="NF002288">
    <property type="entry name" value="PRK01212.1-4"/>
    <property type="match status" value="1"/>
</dbReference>
<keyword evidence="7 13" id="KW-0791">Threonine biosynthesis</keyword>
<dbReference type="PRINTS" id="PR00958">
    <property type="entry name" value="HOMSERKINASE"/>
</dbReference>
<dbReference type="Pfam" id="PF00288">
    <property type="entry name" value="GHMP_kinases_N"/>
    <property type="match status" value="1"/>
</dbReference>
<dbReference type="GO" id="GO:0005737">
    <property type="term" value="C:cytoplasm"/>
    <property type="evidence" value="ECO:0007669"/>
    <property type="project" value="UniProtKB-SubCell"/>
</dbReference>
<dbReference type="OrthoDB" id="9769912at2"/>
<dbReference type="HAMAP" id="MF_00384">
    <property type="entry name" value="Homoser_kinase"/>
    <property type="match status" value="1"/>
</dbReference>
<comment type="catalytic activity">
    <reaction evidence="11 13">
        <text>L-homoserine + ATP = O-phospho-L-homoserine + ADP + H(+)</text>
        <dbReference type="Rhea" id="RHEA:13985"/>
        <dbReference type="ChEBI" id="CHEBI:15378"/>
        <dbReference type="ChEBI" id="CHEBI:30616"/>
        <dbReference type="ChEBI" id="CHEBI:57476"/>
        <dbReference type="ChEBI" id="CHEBI:57590"/>
        <dbReference type="ChEBI" id="CHEBI:456216"/>
        <dbReference type="EC" id="2.7.1.39"/>
    </reaction>
</comment>
<dbReference type="PANTHER" id="PTHR20861:SF1">
    <property type="entry name" value="HOMOSERINE KINASE"/>
    <property type="match status" value="1"/>
</dbReference>
<feature type="binding site" evidence="13">
    <location>
        <begin position="85"/>
        <end position="95"/>
    </location>
    <ligand>
        <name>ATP</name>
        <dbReference type="ChEBI" id="CHEBI:30616"/>
    </ligand>
</feature>
<dbReference type="UniPathway" id="UPA00050">
    <property type="reaction ID" value="UER00064"/>
</dbReference>
<evidence type="ECO:0000259" key="15">
    <source>
        <dbReference type="Pfam" id="PF08544"/>
    </source>
</evidence>
<evidence type="ECO:0000256" key="1">
    <source>
        <dbReference type="ARBA" id="ARBA00005015"/>
    </source>
</evidence>
<dbReference type="eggNOG" id="COG0083">
    <property type="taxonomic scope" value="Bacteria"/>
</dbReference>
<dbReference type="GO" id="GO:0005524">
    <property type="term" value="F:ATP binding"/>
    <property type="evidence" value="ECO:0007669"/>
    <property type="project" value="UniProtKB-UniRule"/>
</dbReference>
<dbReference type="NCBIfam" id="TIGR00191">
    <property type="entry name" value="thrB"/>
    <property type="match status" value="1"/>
</dbReference>
<dbReference type="InterPro" id="IPR000870">
    <property type="entry name" value="Homoserine_kinase"/>
</dbReference>
<organism evidence="16 17">
    <name type="scientific">Syntrophobotulus glycolicus (strain DSM 8271 / FlGlyR)</name>
    <dbReference type="NCBI Taxonomy" id="645991"/>
    <lineage>
        <taxon>Bacteria</taxon>
        <taxon>Bacillati</taxon>
        <taxon>Bacillota</taxon>
        <taxon>Clostridia</taxon>
        <taxon>Eubacteriales</taxon>
        <taxon>Desulfitobacteriaceae</taxon>
        <taxon>Syntrophobotulus</taxon>
    </lineage>
</organism>
<feature type="domain" description="GHMP kinase N-terminal" evidence="14">
    <location>
        <begin position="56"/>
        <end position="138"/>
    </location>
</feature>
<dbReference type="InterPro" id="IPR020568">
    <property type="entry name" value="Ribosomal_Su5_D2-typ_SF"/>
</dbReference>
<dbReference type="HOGENOM" id="CLU_041243_0_2_9"/>
<keyword evidence="17" id="KW-1185">Reference proteome</keyword>
<evidence type="ECO:0000259" key="14">
    <source>
        <dbReference type="Pfam" id="PF00288"/>
    </source>
</evidence>
<dbReference type="PANTHER" id="PTHR20861">
    <property type="entry name" value="HOMOSERINE/4-DIPHOSPHOCYTIDYL-2-C-METHYL-D-ERYTHRITOL KINASE"/>
    <property type="match status" value="1"/>
</dbReference>
<dbReference type="KEGG" id="sgy:Sgly_2162"/>
<dbReference type="SUPFAM" id="SSF54211">
    <property type="entry name" value="Ribosomal protein S5 domain 2-like"/>
    <property type="match status" value="1"/>
</dbReference>
<dbReference type="AlphaFoldDB" id="F0T2Q2"/>
<evidence type="ECO:0000256" key="7">
    <source>
        <dbReference type="ARBA" id="ARBA00022697"/>
    </source>
</evidence>
<dbReference type="InterPro" id="IPR036554">
    <property type="entry name" value="GHMP_kinase_C_sf"/>
</dbReference>
<dbReference type="InterPro" id="IPR014721">
    <property type="entry name" value="Ribsml_uS5_D2-typ_fold_subgr"/>
</dbReference>
<dbReference type="EC" id="2.7.1.39" evidence="3 13"/>
<evidence type="ECO:0000256" key="10">
    <source>
        <dbReference type="ARBA" id="ARBA00022840"/>
    </source>
</evidence>
<dbReference type="GO" id="GO:0004413">
    <property type="term" value="F:homoserine kinase activity"/>
    <property type="evidence" value="ECO:0007669"/>
    <property type="project" value="UniProtKB-UniRule"/>
</dbReference>
<feature type="domain" description="GHMP kinase C-terminal" evidence="15">
    <location>
        <begin position="200"/>
        <end position="274"/>
    </location>
</feature>
<gene>
    <name evidence="13" type="primary">thrB</name>
    <name evidence="16" type="ordered locus">Sgly_2162</name>
</gene>
<dbReference type="SUPFAM" id="SSF55060">
    <property type="entry name" value="GHMP Kinase, C-terminal domain"/>
    <property type="match status" value="1"/>
</dbReference>
<evidence type="ECO:0000313" key="16">
    <source>
        <dbReference type="EMBL" id="ADY56451.1"/>
    </source>
</evidence>
<dbReference type="Gene3D" id="3.30.70.890">
    <property type="entry name" value="GHMP kinase, C-terminal domain"/>
    <property type="match status" value="1"/>
</dbReference>
<evidence type="ECO:0000256" key="11">
    <source>
        <dbReference type="ARBA" id="ARBA00049375"/>
    </source>
</evidence>
<dbReference type="InterPro" id="IPR013750">
    <property type="entry name" value="GHMP_kinase_C_dom"/>
</dbReference>
<protein>
    <recommendedName>
        <fullName evidence="4 13">Homoserine kinase</fullName>
        <shortName evidence="13">HK</shortName>
        <shortName evidence="13">HSK</shortName>
        <ecNumber evidence="3 13">2.7.1.39</ecNumber>
    </recommendedName>
</protein>
<keyword evidence="9 13" id="KW-0418">Kinase</keyword>
<evidence type="ECO:0000256" key="8">
    <source>
        <dbReference type="ARBA" id="ARBA00022741"/>
    </source>
</evidence>
<dbReference type="Gene3D" id="3.30.230.10">
    <property type="match status" value="1"/>
</dbReference>